<evidence type="ECO:0000313" key="5">
    <source>
        <dbReference type="EMBL" id="GGX91030.1"/>
    </source>
</evidence>
<dbReference type="Pfam" id="PF00990">
    <property type="entry name" value="GGDEF"/>
    <property type="match status" value="1"/>
</dbReference>
<feature type="transmembrane region" description="Helical" evidence="3">
    <location>
        <begin position="195"/>
        <end position="213"/>
    </location>
</feature>
<organism evidence="5 6">
    <name type="scientific">Vogesella alkaliphila</name>
    <dbReference type="NCBI Taxonomy" id="1193621"/>
    <lineage>
        <taxon>Bacteria</taxon>
        <taxon>Pseudomonadati</taxon>
        <taxon>Pseudomonadota</taxon>
        <taxon>Betaproteobacteria</taxon>
        <taxon>Neisseriales</taxon>
        <taxon>Chromobacteriaceae</taxon>
        <taxon>Vogesella</taxon>
    </lineage>
</organism>
<dbReference type="PANTHER" id="PTHR45138:SF9">
    <property type="entry name" value="DIGUANYLATE CYCLASE DGCM-RELATED"/>
    <property type="match status" value="1"/>
</dbReference>
<dbReference type="SUPFAM" id="SSF55073">
    <property type="entry name" value="Nucleotide cyclase"/>
    <property type="match status" value="1"/>
</dbReference>
<dbReference type="InterPro" id="IPR050469">
    <property type="entry name" value="Diguanylate_Cyclase"/>
</dbReference>
<dbReference type="EMBL" id="BMYW01000005">
    <property type="protein sequence ID" value="GGX91030.1"/>
    <property type="molecule type" value="Genomic_DNA"/>
</dbReference>
<feature type="transmembrane region" description="Helical" evidence="3">
    <location>
        <begin position="114"/>
        <end position="137"/>
    </location>
</feature>
<feature type="transmembrane region" description="Helical" evidence="3">
    <location>
        <begin position="149"/>
        <end position="170"/>
    </location>
</feature>
<dbReference type="CDD" id="cd01949">
    <property type="entry name" value="GGDEF"/>
    <property type="match status" value="1"/>
</dbReference>
<dbReference type="NCBIfam" id="TIGR00254">
    <property type="entry name" value="GGDEF"/>
    <property type="match status" value="1"/>
</dbReference>
<keyword evidence="6" id="KW-1185">Reference proteome</keyword>
<dbReference type="SMART" id="SM00267">
    <property type="entry name" value="GGDEF"/>
    <property type="match status" value="1"/>
</dbReference>
<comment type="catalytic activity">
    <reaction evidence="2">
        <text>2 GTP = 3',3'-c-di-GMP + 2 diphosphate</text>
        <dbReference type="Rhea" id="RHEA:24898"/>
        <dbReference type="ChEBI" id="CHEBI:33019"/>
        <dbReference type="ChEBI" id="CHEBI:37565"/>
        <dbReference type="ChEBI" id="CHEBI:58805"/>
        <dbReference type="EC" id="2.7.7.65"/>
    </reaction>
</comment>
<evidence type="ECO:0000313" key="6">
    <source>
        <dbReference type="Proteomes" id="UP000600877"/>
    </source>
</evidence>
<dbReference type="RefSeq" id="WP_189373842.1">
    <property type="nucleotide sequence ID" value="NZ_BMYW01000005.1"/>
</dbReference>
<dbReference type="EC" id="2.7.7.65" evidence="1"/>
<keyword evidence="3" id="KW-1133">Transmembrane helix</keyword>
<gene>
    <name evidence="5" type="ORF">GCM10011290_18450</name>
</gene>
<dbReference type="Gene3D" id="3.30.70.270">
    <property type="match status" value="1"/>
</dbReference>
<accession>A0ABQ2YSH1</accession>
<evidence type="ECO:0000259" key="4">
    <source>
        <dbReference type="PROSITE" id="PS50887"/>
    </source>
</evidence>
<proteinExistence type="predicted"/>
<dbReference type="PANTHER" id="PTHR45138">
    <property type="entry name" value="REGULATORY COMPONENTS OF SENSORY TRANSDUCTION SYSTEM"/>
    <property type="match status" value="1"/>
</dbReference>
<dbReference type="InterPro" id="IPR029787">
    <property type="entry name" value="Nucleotide_cyclase"/>
</dbReference>
<reference evidence="6" key="1">
    <citation type="journal article" date="2019" name="Int. J. Syst. Evol. Microbiol.">
        <title>The Global Catalogue of Microorganisms (GCM) 10K type strain sequencing project: providing services to taxonomists for standard genome sequencing and annotation.</title>
        <authorList>
            <consortium name="The Broad Institute Genomics Platform"/>
            <consortium name="The Broad Institute Genome Sequencing Center for Infectious Disease"/>
            <person name="Wu L."/>
            <person name="Ma J."/>
        </authorList>
    </citation>
    <scope>NUCLEOTIDE SEQUENCE [LARGE SCALE GENOMIC DNA]</scope>
    <source>
        <strain evidence="6">KCTC 32041</strain>
    </source>
</reference>
<feature type="domain" description="GGDEF" evidence="4">
    <location>
        <begin position="319"/>
        <end position="458"/>
    </location>
</feature>
<keyword evidence="3" id="KW-0812">Transmembrane</keyword>
<evidence type="ECO:0000256" key="2">
    <source>
        <dbReference type="ARBA" id="ARBA00034247"/>
    </source>
</evidence>
<name>A0ABQ2YSH1_9NEIS</name>
<feature type="transmembrane region" description="Helical" evidence="3">
    <location>
        <begin position="12"/>
        <end position="35"/>
    </location>
</feature>
<dbReference type="InterPro" id="IPR033424">
    <property type="entry name" value="MASE4"/>
</dbReference>
<sequence>MKDNFSATPSRPAMILAGVLMLLMTAAAVLLLPYATQPIAGSNLRPVLITALAVNNSIIAYLILLHFYVKRRPATGLLGTAFAYSALMASYQLLMLPELFPGQHGLQPGSHLSIWLWFARLAGFAMLIMLAMLCLAWQPKPPLSPHLSSGFLLGCLLLAVSLIWLVTQWLPPYLPDLGRLVSQQGDYRALRDSGLVIALLLCWGGALLSVLLVTRLRSAFHCWLALCCYGYLLYLVLLFSSSQRLTVGWYASRFFEQFAATIMLGALLFEVFRLQKRLQSSYSQAYETSIRDSLTGLFSRRHFDGVLDAIRHRPPELVRPFTVLMADIDHFKRYNDSFGHVQGDDCLRQIALCMAQQLRDGDTLARYGGEEFIAILDGCDELHAAQIAERIRGAVEQLAIPAASDSPAQRAVVTVSIGLYCQPASALAEAEHQLVEQADKALYLAKHQGRNQVCRLPGAALPAG</sequence>
<feature type="transmembrane region" description="Helical" evidence="3">
    <location>
        <begin position="47"/>
        <end position="69"/>
    </location>
</feature>
<protein>
    <recommendedName>
        <fullName evidence="1">diguanylate cyclase</fullName>
        <ecNumber evidence="1">2.7.7.65</ecNumber>
    </recommendedName>
</protein>
<dbReference type="InterPro" id="IPR043128">
    <property type="entry name" value="Rev_trsase/Diguanyl_cyclase"/>
</dbReference>
<dbReference type="Proteomes" id="UP000600877">
    <property type="component" value="Unassembled WGS sequence"/>
</dbReference>
<evidence type="ECO:0000256" key="1">
    <source>
        <dbReference type="ARBA" id="ARBA00012528"/>
    </source>
</evidence>
<dbReference type="PROSITE" id="PS50887">
    <property type="entry name" value="GGDEF"/>
    <property type="match status" value="1"/>
</dbReference>
<feature type="transmembrane region" description="Helical" evidence="3">
    <location>
        <begin position="254"/>
        <end position="272"/>
    </location>
</feature>
<feature type="transmembrane region" description="Helical" evidence="3">
    <location>
        <begin position="220"/>
        <end position="242"/>
    </location>
</feature>
<keyword evidence="3" id="KW-0472">Membrane</keyword>
<comment type="caution">
    <text evidence="5">The sequence shown here is derived from an EMBL/GenBank/DDBJ whole genome shotgun (WGS) entry which is preliminary data.</text>
</comment>
<feature type="transmembrane region" description="Helical" evidence="3">
    <location>
        <begin position="76"/>
        <end position="94"/>
    </location>
</feature>
<dbReference type="Pfam" id="PF17158">
    <property type="entry name" value="MASE4"/>
    <property type="match status" value="1"/>
</dbReference>
<dbReference type="InterPro" id="IPR000160">
    <property type="entry name" value="GGDEF_dom"/>
</dbReference>
<evidence type="ECO:0000256" key="3">
    <source>
        <dbReference type="SAM" id="Phobius"/>
    </source>
</evidence>